<dbReference type="Proteomes" id="UP001165060">
    <property type="component" value="Unassembled WGS sequence"/>
</dbReference>
<feature type="transmembrane region" description="Helical" evidence="1">
    <location>
        <begin position="460"/>
        <end position="484"/>
    </location>
</feature>
<evidence type="ECO:0000313" key="2">
    <source>
        <dbReference type="EMBL" id="GMI24084.1"/>
    </source>
</evidence>
<feature type="transmembrane region" description="Helical" evidence="1">
    <location>
        <begin position="427"/>
        <end position="448"/>
    </location>
</feature>
<feature type="transmembrane region" description="Helical" evidence="1">
    <location>
        <begin position="362"/>
        <end position="380"/>
    </location>
</feature>
<keyword evidence="3" id="KW-1185">Reference proteome</keyword>
<comment type="caution">
    <text evidence="2">The sequence shown here is derived from an EMBL/GenBank/DDBJ whole genome shotgun (WGS) entry which is preliminary data.</text>
</comment>
<feature type="transmembrane region" description="Helical" evidence="1">
    <location>
        <begin position="386"/>
        <end position="406"/>
    </location>
</feature>
<keyword evidence="1" id="KW-0812">Transmembrane</keyword>
<name>A0ABQ6MDJ4_9STRA</name>
<dbReference type="EMBL" id="BRYB01002694">
    <property type="protein sequence ID" value="GMI24084.1"/>
    <property type="molecule type" value="Genomic_DNA"/>
</dbReference>
<accession>A0ABQ6MDJ4</accession>
<keyword evidence="1" id="KW-1133">Transmembrane helix</keyword>
<feature type="non-terminal residue" evidence="2">
    <location>
        <position position="528"/>
    </location>
</feature>
<feature type="transmembrane region" description="Helical" evidence="1">
    <location>
        <begin position="178"/>
        <end position="202"/>
    </location>
</feature>
<protein>
    <submittedName>
        <fullName evidence="2">Uncharacterized protein</fullName>
    </submittedName>
</protein>
<sequence>MATLHPRTIAALNRVHNAKWYRKGRTLSLFTAKSLLEIEPSLTPLAHLEATPYFLPLLGRVILNRLRPASVCSKQLQNLTESDGRGIGASLALCLATHVHAKAGVDAWILRYPALKELDAQEPSFRPAITMIAQHLLDTVGWGTKLRLYVGATLSMVDMSSDLYVAITFLAVPGLRTYGLVLLVMLGLNLFLQVIVTCVNYWKKGAKKLLQEVLVCVSGIKPGVDAMRVAQGSERDPKVILDPVVELSFTKAVEMFTEAIPGCVLQCYAILEIMNGGGTPSRATIFSVFVSALTTGFLSASIVYDMDTSPQFRKEQPVWFGMFADSSMRRGASFFSLMVIGTLMLIARSLAYALLLTTRLKFAVYFFFGEMAFYFLQKALRNDLWYWVPVDGALGVFMSGAIHFALKVIVDFTGCVQFRFPCDLGGVYFSFSMAVAMASPFVGIKVYFHSPPTDTTLDEATAMALAGAAAATLATAFVTFLFCIKREYVHTFFTSMTGHAFVKDFFLKGATDEEKQRTFTMNKHCWRE</sequence>
<proteinExistence type="predicted"/>
<feature type="transmembrane region" description="Helical" evidence="1">
    <location>
        <begin position="332"/>
        <end position="355"/>
    </location>
</feature>
<organism evidence="2 3">
    <name type="scientific">Tetraparma gracilis</name>
    <dbReference type="NCBI Taxonomy" id="2962635"/>
    <lineage>
        <taxon>Eukaryota</taxon>
        <taxon>Sar</taxon>
        <taxon>Stramenopiles</taxon>
        <taxon>Ochrophyta</taxon>
        <taxon>Bolidophyceae</taxon>
        <taxon>Parmales</taxon>
        <taxon>Triparmaceae</taxon>
        <taxon>Tetraparma</taxon>
    </lineage>
</organism>
<feature type="transmembrane region" description="Helical" evidence="1">
    <location>
        <begin position="283"/>
        <end position="304"/>
    </location>
</feature>
<keyword evidence="1" id="KW-0472">Membrane</keyword>
<gene>
    <name evidence="2" type="ORF">TeGR_g8472</name>
</gene>
<reference evidence="2 3" key="1">
    <citation type="journal article" date="2023" name="Commun. Biol.">
        <title>Genome analysis of Parmales, the sister group of diatoms, reveals the evolutionary specialization of diatoms from phago-mixotrophs to photoautotrophs.</title>
        <authorList>
            <person name="Ban H."/>
            <person name="Sato S."/>
            <person name="Yoshikawa S."/>
            <person name="Yamada K."/>
            <person name="Nakamura Y."/>
            <person name="Ichinomiya M."/>
            <person name="Sato N."/>
            <person name="Blanc-Mathieu R."/>
            <person name="Endo H."/>
            <person name="Kuwata A."/>
            <person name="Ogata H."/>
        </authorList>
    </citation>
    <scope>NUCLEOTIDE SEQUENCE [LARGE SCALE GENOMIC DNA]</scope>
</reference>
<feature type="transmembrane region" description="Helical" evidence="1">
    <location>
        <begin position="148"/>
        <end position="172"/>
    </location>
</feature>
<evidence type="ECO:0000256" key="1">
    <source>
        <dbReference type="SAM" id="Phobius"/>
    </source>
</evidence>
<evidence type="ECO:0000313" key="3">
    <source>
        <dbReference type="Proteomes" id="UP001165060"/>
    </source>
</evidence>